<name>A0A6J4SLV2_9ACTN</name>
<evidence type="ECO:0000259" key="2">
    <source>
        <dbReference type="PROSITE" id="PS50994"/>
    </source>
</evidence>
<dbReference type="AlphaFoldDB" id="A0A6J4SLV2"/>
<dbReference type="EMBL" id="CADCVK010000369">
    <property type="protein sequence ID" value="CAA9499608.1"/>
    <property type="molecule type" value="Genomic_DNA"/>
</dbReference>
<proteinExistence type="predicted"/>
<evidence type="ECO:0000313" key="3">
    <source>
        <dbReference type="EMBL" id="CAA9499608.1"/>
    </source>
</evidence>
<dbReference type="InterPro" id="IPR050900">
    <property type="entry name" value="Transposase_IS3/IS150/IS904"/>
</dbReference>
<dbReference type="PANTHER" id="PTHR46889:SF4">
    <property type="entry name" value="TRANSPOSASE INSO FOR INSERTION SEQUENCE ELEMENT IS911B-RELATED"/>
    <property type="match status" value="1"/>
</dbReference>
<accession>A0A6J4SLV2</accession>
<dbReference type="GO" id="GO:0015074">
    <property type="term" value="P:DNA integration"/>
    <property type="evidence" value="ECO:0007669"/>
    <property type="project" value="InterPro"/>
</dbReference>
<gene>
    <name evidence="3" type="ORF">AVDCRST_MAG12-2531</name>
</gene>
<dbReference type="InterPro" id="IPR025948">
    <property type="entry name" value="HTH-like_dom"/>
</dbReference>
<dbReference type="PANTHER" id="PTHR46889">
    <property type="entry name" value="TRANSPOSASE INSF FOR INSERTION SEQUENCE IS3B-RELATED"/>
    <property type="match status" value="1"/>
</dbReference>
<dbReference type="GO" id="GO:0003676">
    <property type="term" value="F:nucleic acid binding"/>
    <property type="evidence" value="ECO:0007669"/>
    <property type="project" value="InterPro"/>
</dbReference>
<dbReference type="InterPro" id="IPR036397">
    <property type="entry name" value="RNaseH_sf"/>
</dbReference>
<comment type="function">
    <text evidence="1">Involved in the transposition of the insertion sequence.</text>
</comment>
<dbReference type="Gene3D" id="3.30.420.10">
    <property type="entry name" value="Ribonuclease H-like superfamily/Ribonuclease H"/>
    <property type="match status" value="1"/>
</dbReference>
<dbReference type="Pfam" id="PF13276">
    <property type="entry name" value="HTH_21"/>
    <property type="match status" value="1"/>
</dbReference>
<organism evidence="3">
    <name type="scientific">uncultured Rubrobacteraceae bacterium</name>
    <dbReference type="NCBI Taxonomy" id="349277"/>
    <lineage>
        <taxon>Bacteria</taxon>
        <taxon>Bacillati</taxon>
        <taxon>Actinomycetota</taxon>
        <taxon>Rubrobacteria</taxon>
        <taxon>Rubrobacterales</taxon>
        <taxon>Rubrobacteraceae</taxon>
        <taxon>environmental samples</taxon>
    </lineage>
</organism>
<sequence>MAEATSPASSRRYGIARVCRVWAVPRSSFYAARKPGTGSTAKLVRRGPRPAVPDDGLLAAIKNDLERSPWTGEGHRKVWARLRAIDGIRVSRKRVLRLMRAHALLSPHRARPWPDAAHDRHIITEAPDVMWATDATQIATVRDGKVWLFGVAEHWNAELLGWHMAKRGTRFEAIQAVGMAVHRRFGHLGAGAARGLALRHDHGSNFMSDVFQKQIAFWGMAPSYAFVGEPETNGVIERLFRTLKEQVVHGRIFQTIDEVRDAVRAFVARYNAEWLIEKNGHRSPDAMRAAWHDQTFRRAA</sequence>
<protein>
    <submittedName>
        <fullName evidence="3">Mobile element protein</fullName>
    </submittedName>
</protein>
<dbReference type="Pfam" id="PF13683">
    <property type="entry name" value="rve_3"/>
    <property type="match status" value="1"/>
</dbReference>
<feature type="domain" description="Integrase catalytic" evidence="2">
    <location>
        <begin position="123"/>
        <end position="292"/>
    </location>
</feature>
<dbReference type="InterPro" id="IPR012337">
    <property type="entry name" value="RNaseH-like_sf"/>
</dbReference>
<dbReference type="SUPFAM" id="SSF53098">
    <property type="entry name" value="Ribonuclease H-like"/>
    <property type="match status" value="1"/>
</dbReference>
<evidence type="ECO:0000256" key="1">
    <source>
        <dbReference type="ARBA" id="ARBA00002286"/>
    </source>
</evidence>
<dbReference type="PROSITE" id="PS50994">
    <property type="entry name" value="INTEGRASE"/>
    <property type="match status" value="1"/>
</dbReference>
<dbReference type="InterPro" id="IPR001584">
    <property type="entry name" value="Integrase_cat-core"/>
</dbReference>
<reference evidence="3" key="1">
    <citation type="submission" date="2020-02" db="EMBL/GenBank/DDBJ databases">
        <authorList>
            <person name="Meier V. D."/>
        </authorList>
    </citation>
    <scope>NUCLEOTIDE SEQUENCE</scope>
    <source>
        <strain evidence="3">AVDCRST_MAG12</strain>
    </source>
</reference>